<name>A0ABN1KNC1_9BURK</name>
<dbReference type="Proteomes" id="UP001500279">
    <property type="component" value="Unassembled WGS sequence"/>
</dbReference>
<comment type="caution">
    <text evidence="1">The sequence shown here is derived from an EMBL/GenBank/DDBJ whole genome shotgun (WGS) entry which is preliminary data.</text>
</comment>
<dbReference type="Gene3D" id="1.10.530.10">
    <property type="match status" value="1"/>
</dbReference>
<evidence type="ECO:0000313" key="1">
    <source>
        <dbReference type="EMBL" id="GAA0771432.1"/>
    </source>
</evidence>
<proteinExistence type="predicted"/>
<dbReference type="EMBL" id="BAAAEW010000054">
    <property type="protein sequence ID" value="GAA0771432.1"/>
    <property type="molecule type" value="Genomic_DNA"/>
</dbReference>
<evidence type="ECO:0000313" key="2">
    <source>
        <dbReference type="Proteomes" id="UP001500279"/>
    </source>
</evidence>
<accession>A0ABN1KNC1</accession>
<sequence>MLVSYPILMARQANESDEAYLERLITTHVNANEGRYPVSSVNTPAGPVHRWHGGIHLTGNGEPIRAIADGVVVAFRFAAAVETYPGQGDYDTSFVLIRHTTKSGENTDMVFHSLYMHLANRSSLQADRLMQLPAWLRQATSGPDVVHPAHQLVWRKDVLGFAGTLYGREACHFEVFATEASFNAFWRDSASVTQGSGSADFFGRAHFVIPAQQQFAASHPNADAQGRLLIQDSPGTQNDVYLAVPAGQAGQNPEQLFVSVSLLEGRRTAVTYRTGANGTYEQVGAPVTQDDYEYELFRLSSTLYADCPSAGWDWLRFGRVLGPEATQTRQNWQLVRYSPDAVGYIDLAPNAIAKLSDADFPHWLGWERRDEGQATSATDGICDDAPTIALSTATDDTSRLKLRHLICKAPTEWDAGDLATRYARLRDPGQPLETDTSWQAFEQHVQHLAFWNAALGDRSVWHFHPLQFIDHYRRCGWRSQRELLQLVPQNIIRKPGSHNSPSQGHWESPPIGPANTLLSTHATELNKALRKFCIDTPIRQACFFGNAVQETQWFRFLRESNGTQATLHSGWYGRGYLQLTNPNGAINGGNNNYYKYFRFLGHSPVTPPGAQEITWRDSIGTDAYHAAHSAGAYWVWPNKSVPTAQTPNRPQVDSANKYADVTAANQRRTIATTAAGNKSWYYNQSFTNCAAAVNYPATVTQNPPDMNGLVDRSTAFANALMVLDDMATFPDAQGTPQRIPADFVRRTVT</sequence>
<protein>
    <submittedName>
        <fullName evidence="1">M23 family metallopeptidase</fullName>
    </submittedName>
</protein>
<reference evidence="1 2" key="1">
    <citation type="journal article" date="2019" name="Int. J. Syst. Evol. Microbiol.">
        <title>The Global Catalogue of Microorganisms (GCM) 10K type strain sequencing project: providing services to taxonomists for standard genome sequencing and annotation.</title>
        <authorList>
            <consortium name="The Broad Institute Genomics Platform"/>
            <consortium name="The Broad Institute Genome Sequencing Center for Infectious Disease"/>
            <person name="Wu L."/>
            <person name="Ma J."/>
        </authorList>
    </citation>
    <scope>NUCLEOTIDE SEQUENCE [LARGE SCALE GENOMIC DNA]</scope>
    <source>
        <strain evidence="1 2">JCM 15503</strain>
    </source>
</reference>
<dbReference type="CDD" id="cd12797">
    <property type="entry name" value="M23_peptidase"/>
    <property type="match status" value="1"/>
</dbReference>
<dbReference type="SUPFAM" id="SSF53955">
    <property type="entry name" value="Lysozyme-like"/>
    <property type="match status" value="1"/>
</dbReference>
<dbReference type="InterPro" id="IPR011055">
    <property type="entry name" value="Dup_hybrid_motif"/>
</dbReference>
<organism evidence="1 2">
    <name type="scientific">Ideonella azotifigens</name>
    <dbReference type="NCBI Taxonomy" id="513160"/>
    <lineage>
        <taxon>Bacteria</taxon>
        <taxon>Pseudomonadati</taxon>
        <taxon>Pseudomonadota</taxon>
        <taxon>Betaproteobacteria</taxon>
        <taxon>Burkholderiales</taxon>
        <taxon>Sphaerotilaceae</taxon>
        <taxon>Ideonella</taxon>
    </lineage>
</organism>
<dbReference type="InterPro" id="IPR023346">
    <property type="entry name" value="Lysozyme-like_dom_sf"/>
</dbReference>
<dbReference type="Gene3D" id="2.70.70.10">
    <property type="entry name" value="Glucose Permease (Domain IIA)"/>
    <property type="match status" value="1"/>
</dbReference>
<dbReference type="RefSeq" id="WP_141288149.1">
    <property type="nucleotide sequence ID" value="NZ_BAAAEW010000054.1"/>
</dbReference>
<keyword evidence="2" id="KW-1185">Reference proteome</keyword>
<gene>
    <name evidence="1" type="ORF">GCM10009107_63910</name>
</gene>